<dbReference type="Proteomes" id="UP001497444">
    <property type="component" value="Chromosome 5"/>
</dbReference>
<sequence length="727" mass="80902">MQHQVLDRVPANAEVNPVYNRNRSSNSSRSSSSMHFSRSQSAKVPVENSGGAAERFASRPSSRLKSRNGEVESLGAADLGDLEDDALMREGRTTKRRVGGAAAARRNGGEIWDLDASEYGGGGGPIIERTISSRSLSRLKGRSSRHGAMEEEDFAPGLLQQEGFRDDFHGNSSIVSRSSNGMDMADMMMEDGHLYGLRSQHSTPRLQITTSMDPQEETTTTSRRSNRSAKGTQDEELRALQEVVLVKEVRKSSSARSSSIPRLGESADDLIAVGQEEKINLQASAKPTRASQRELKELTEERLSLKAERHHHARKQQRSPRKHKHDDNTTDIQLMNTERMGASSEHITRRHARSPQVSRAELEHSDDYEEGGIAAAAAQRRSRPDRQQKRKVHDPPPPQEPMPMLPVTHHPSECEPHEVPATTIQQPSEPTPFCWPTSTMPTREEDPSPYAGWLQATADLIMWRDIPRSALWFGAGSFIILSGSYMPTIQCGMVGVGANLALVYLAAVFFHRTFVPGSAAELSEDINEGYCATEADIVRWIHTFLPAVNLALEKARQIFSGDPATTLKVAAVLWLFTRAGSSMSLWSFFRLCYFVLFTVPKCCACYSNQLYAHGWSIAARAWMVWDTYSYKKAVVVAAFLLAWNISSFSTRLWGGFMIFVWLRLYQQSHPLAFQGAAPEVRSTINLSDHHGTLQQAMEEPKEGRLTVPSTKYDAFLQQLCTISGKAR</sequence>
<proteinExistence type="predicted"/>
<evidence type="ECO:0000313" key="10">
    <source>
        <dbReference type="Proteomes" id="UP001497444"/>
    </source>
</evidence>
<accession>A0ABP0X1I7</accession>
<keyword evidence="10" id="KW-1185">Reference proteome</keyword>
<evidence type="ECO:0000256" key="5">
    <source>
        <dbReference type="ARBA" id="ARBA00023136"/>
    </source>
</evidence>
<dbReference type="PANTHER" id="PTHR46626:SF2">
    <property type="entry name" value="RETICULON-LIKE PROTEIN B17"/>
    <property type="match status" value="1"/>
</dbReference>
<dbReference type="InterPro" id="IPR003388">
    <property type="entry name" value="Reticulon"/>
</dbReference>
<keyword evidence="5 6" id="KW-0472">Membrane</keyword>
<feature type="transmembrane region" description="Helical" evidence="6">
    <location>
        <begin position="492"/>
        <end position="510"/>
    </location>
</feature>
<evidence type="ECO:0000256" key="1">
    <source>
        <dbReference type="ARBA" id="ARBA00004477"/>
    </source>
</evidence>
<dbReference type="PANTHER" id="PTHR46626">
    <property type="entry name" value="RETICULON-LIKE PROTEIN B17"/>
    <property type="match status" value="1"/>
</dbReference>
<evidence type="ECO:0000256" key="6">
    <source>
        <dbReference type="RuleBase" id="RU363132"/>
    </source>
</evidence>
<dbReference type="EMBL" id="OZ020100">
    <property type="protein sequence ID" value="CAK9272932.1"/>
    <property type="molecule type" value="Genomic_DNA"/>
</dbReference>
<feature type="region of interest" description="Disordered" evidence="7">
    <location>
        <begin position="207"/>
        <end position="236"/>
    </location>
</feature>
<feature type="transmembrane region" description="Helical" evidence="6">
    <location>
        <begin position="633"/>
        <end position="662"/>
    </location>
</feature>
<keyword evidence="4 6" id="KW-1133">Transmembrane helix</keyword>
<feature type="domain" description="Reticulon" evidence="8">
    <location>
        <begin position="457"/>
        <end position="600"/>
    </location>
</feature>
<evidence type="ECO:0000256" key="3">
    <source>
        <dbReference type="ARBA" id="ARBA00022824"/>
    </source>
</evidence>
<feature type="compositionally biased region" description="Low complexity" evidence="7">
    <location>
        <begin position="20"/>
        <end position="41"/>
    </location>
</feature>
<feature type="region of interest" description="Disordered" evidence="7">
    <location>
        <begin position="1"/>
        <end position="70"/>
    </location>
</feature>
<dbReference type="Pfam" id="PF02453">
    <property type="entry name" value="Reticulon"/>
    <property type="match status" value="1"/>
</dbReference>
<feature type="region of interest" description="Disordered" evidence="7">
    <location>
        <begin position="304"/>
        <end position="430"/>
    </location>
</feature>
<evidence type="ECO:0000256" key="7">
    <source>
        <dbReference type="SAM" id="MobiDB-lite"/>
    </source>
</evidence>
<keyword evidence="2 6" id="KW-0812">Transmembrane</keyword>
<keyword evidence="3 6" id="KW-0256">Endoplasmic reticulum</keyword>
<name>A0ABP0X1I7_9BRYO</name>
<evidence type="ECO:0000256" key="2">
    <source>
        <dbReference type="ARBA" id="ARBA00022692"/>
    </source>
</evidence>
<evidence type="ECO:0000313" key="9">
    <source>
        <dbReference type="EMBL" id="CAK9272932.1"/>
    </source>
</evidence>
<evidence type="ECO:0000256" key="4">
    <source>
        <dbReference type="ARBA" id="ARBA00022989"/>
    </source>
</evidence>
<gene>
    <name evidence="9" type="ORF">CSSPJE1EN1_LOCUS18410</name>
</gene>
<feature type="compositionally biased region" description="Basic residues" evidence="7">
    <location>
        <begin position="308"/>
        <end position="324"/>
    </location>
</feature>
<dbReference type="PROSITE" id="PS50845">
    <property type="entry name" value="RETICULON"/>
    <property type="match status" value="1"/>
</dbReference>
<comment type="subcellular location">
    <subcellularLocation>
        <location evidence="1 6">Endoplasmic reticulum membrane</location>
        <topology evidence="1 6">Multi-pass membrane protein</topology>
    </subcellularLocation>
</comment>
<feature type="compositionally biased region" description="Pro residues" evidence="7">
    <location>
        <begin position="395"/>
        <end position="404"/>
    </location>
</feature>
<reference evidence="9" key="1">
    <citation type="submission" date="2024-02" db="EMBL/GenBank/DDBJ databases">
        <authorList>
            <consortium name="ELIXIR-Norway"/>
            <consortium name="Elixir Norway"/>
        </authorList>
    </citation>
    <scope>NUCLEOTIDE SEQUENCE</scope>
</reference>
<organism evidence="9 10">
    <name type="scientific">Sphagnum jensenii</name>
    <dbReference type="NCBI Taxonomy" id="128206"/>
    <lineage>
        <taxon>Eukaryota</taxon>
        <taxon>Viridiplantae</taxon>
        <taxon>Streptophyta</taxon>
        <taxon>Embryophyta</taxon>
        <taxon>Bryophyta</taxon>
        <taxon>Sphagnophytina</taxon>
        <taxon>Sphagnopsida</taxon>
        <taxon>Sphagnales</taxon>
        <taxon>Sphagnaceae</taxon>
        <taxon>Sphagnum</taxon>
    </lineage>
</organism>
<protein>
    <recommendedName>
        <fullName evidence="6">Reticulon-like protein</fullName>
    </recommendedName>
</protein>
<evidence type="ECO:0000259" key="8">
    <source>
        <dbReference type="PROSITE" id="PS50845"/>
    </source>
</evidence>
<dbReference type="InterPro" id="IPR044647">
    <property type="entry name" value="RTNLB17/18/21"/>
</dbReference>